<keyword evidence="1" id="KW-0378">Hydrolase</keyword>
<dbReference type="SUPFAM" id="SSF56784">
    <property type="entry name" value="HAD-like"/>
    <property type="match status" value="1"/>
</dbReference>
<dbReference type="InterPro" id="IPR023214">
    <property type="entry name" value="HAD_sf"/>
</dbReference>
<dbReference type="AlphaFoldDB" id="A0A2V3VSX2"/>
<dbReference type="Gene3D" id="1.10.150.520">
    <property type="match status" value="1"/>
</dbReference>
<dbReference type="GO" id="GO:0016787">
    <property type="term" value="F:hydrolase activity"/>
    <property type="evidence" value="ECO:0007669"/>
    <property type="project" value="UniProtKB-KW"/>
</dbReference>
<dbReference type="RefSeq" id="WP_342353172.1">
    <property type="nucleotide sequence ID" value="NZ_JBHUHB010000001.1"/>
</dbReference>
<proteinExistence type="predicted"/>
<sequence>MIKSVIFDLDGTLLNRDVSVQKFVERQYERLHKWVGHIPIEIYISRFIELDCRGYVWKDKVYKQLVDAFDIQGVSWTNLLDDYVEQFKYSCIAFPNLIQMFDELKHEKLTLGIIYKRFWYVSNG</sequence>
<dbReference type="EMBL" id="QJJQ01000014">
    <property type="protein sequence ID" value="PXW83808.1"/>
    <property type="molecule type" value="Genomic_DNA"/>
</dbReference>
<dbReference type="Pfam" id="PF13419">
    <property type="entry name" value="HAD_2"/>
    <property type="match status" value="1"/>
</dbReference>
<name>A0A2V3VSX2_9BACI</name>
<dbReference type="Gene3D" id="3.40.50.1000">
    <property type="entry name" value="HAD superfamily/HAD-like"/>
    <property type="match status" value="1"/>
</dbReference>
<dbReference type="InterPro" id="IPR036412">
    <property type="entry name" value="HAD-like_sf"/>
</dbReference>
<evidence type="ECO:0000313" key="1">
    <source>
        <dbReference type="EMBL" id="PXW83808.1"/>
    </source>
</evidence>
<organism evidence="1 2">
    <name type="scientific">Pseudogracilibacillus auburnensis</name>
    <dbReference type="NCBI Taxonomy" id="1494959"/>
    <lineage>
        <taxon>Bacteria</taxon>
        <taxon>Bacillati</taxon>
        <taxon>Bacillota</taxon>
        <taxon>Bacilli</taxon>
        <taxon>Bacillales</taxon>
        <taxon>Bacillaceae</taxon>
        <taxon>Pseudogracilibacillus</taxon>
    </lineage>
</organism>
<dbReference type="Proteomes" id="UP000247978">
    <property type="component" value="Unassembled WGS sequence"/>
</dbReference>
<reference evidence="1 2" key="1">
    <citation type="submission" date="2018-05" db="EMBL/GenBank/DDBJ databases">
        <title>Genomic Encyclopedia of Type Strains, Phase IV (KMG-IV): sequencing the most valuable type-strain genomes for metagenomic binning, comparative biology and taxonomic classification.</title>
        <authorList>
            <person name="Goeker M."/>
        </authorList>
    </citation>
    <scope>NUCLEOTIDE SEQUENCE [LARGE SCALE GENOMIC DNA]</scope>
    <source>
        <strain evidence="1 2">DSM 28556</strain>
    </source>
</reference>
<protein>
    <submittedName>
        <fullName evidence="1">Haloacid dehalogenase-like hydrolase</fullName>
    </submittedName>
</protein>
<dbReference type="InterPro" id="IPR041492">
    <property type="entry name" value="HAD_2"/>
</dbReference>
<keyword evidence="2" id="KW-1185">Reference proteome</keyword>
<comment type="caution">
    <text evidence="1">The sequence shown here is derived from an EMBL/GenBank/DDBJ whole genome shotgun (WGS) entry which is preliminary data.</text>
</comment>
<evidence type="ECO:0000313" key="2">
    <source>
        <dbReference type="Proteomes" id="UP000247978"/>
    </source>
</evidence>
<gene>
    <name evidence="1" type="ORF">DFR56_11493</name>
</gene>
<accession>A0A2V3VSX2</accession>